<evidence type="ECO:0000256" key="5">
    <source>
        <dbReference type="ARBA" id="ARBA00023237"/>
    </source>
</evidence>
<dbReference type="InterPro" id="IPR036777">
    <property type="entry name" value="Channel_Tsx-like_sf"/>
</dbReference>
<evidence type="ECO:0000313" key="8">
    <source>
        <dbReference type="Proteomes" id="UP000263486"/>
    </source>
</evidence>
<dbReference type="EMBL" id="QUAJ01000039">
    <property type="protein sequence ID" value="REI39575.1"/>
    <property type="molecule type" value="Genomic_DNA"/>
</dbReference>
<evidence type="ECO:0000313" key="7">
    <source>
        <dbReference type="EMBL" id="REI39575.1"/>
    </source>
</evidence>
<keyword evidence="4" id="KW-0472">Membrane</keyword>
<dbReference type="SUPFAM" id="SSF111364">
    <property type="entry name" value="Tsx-like channel"/>
    <property type="match status" value="1"/>
</dbReference>
<reference evidence="7 8" key="1">
    <citation type="submission" date="2018-08" db="EMBL/GenBank/DDBJ databases">
        <title>Draft genome sequence of Psychrilyobacter sp. strain SD5 isolated from Black Sea water.</title>
        <authorList>
            <person name="Yadav S."/>
            <person name="Villanueva L."/>
            <person name="Damste J.S.S."/>
        </authorList>
    </citation>
    <scope>NUCLEOTIDE SEQUENCE [LARGE SCALE GENOMIC DNA]</scope>
    <source>
        <strain evidence="7 8">SD5</strain>
    </source>
</reference>
<gene>
    <name evidence="7" type="ORF">DYH56_14305</name>
</gene>
<dbReference type="PRINTS" id="PR01277">
    <property type="entry name" value="CHANNELTSX"/>
</dbReference>
<dbReference type="InterPro" id="IPR018013">
    <property type="entry name" value="Channel_Tsx-like"/>
</dbReference>
<dbReference type="RefSeq" id="WP_114643552.1">
    <property type="nucleotide sequence ID" value="NZ_JAACIO010000037.1"/>
</dbReference>
<sequence>MRKALLGLTLLTTGLVANAEHYSQDINKNDDLFFNFKIMHGEDQKNPFGQQDDTYLELEFGGRKGILDLYGYVDLKNFAGSTDDDSYGGDNFFAEIKPRFSIDGMTGKDLSIGPFKEWYISTWIKAGDSGAFGGLWHNGIGLGTDVEVPWFGTTGLSLLSTYKREDFGSSAEGHWDGYSLQWNWFKPLHFFENGSFVSYQGYVTYDFGADKIAEDAGRTKDSLQWYNGIYWHNSDWAIGYGLKVFNNMANFDDGSSATGVKQETSGVGHYFDIGYKF</sequence>
<evidence type="ECO:0000256" key="1">
    <source>
        <dbReference type="ARBA" id="ARBA00004442"/>
    </source>
</evidence>
<comment type="caution">
    <text evidence="7">The sequence shown here is derived from an EMBL/GenBank/DDBJ whole genome shotgun (WGS) entry which is preliminary data.</text>
</comment>
<organism evidence="7 8">
    <name type="scientific">Psychrilyobacter piezotolerans</name>
    <dbReference type="NCBI Taxonomy" id="2293438"/>
    <lineage>
        <taxon>Bacteria</taxon>
        <taxon>Fusobacteriati</taxon>
        <taxon>Fusobacteriota</taxon>
        <taxon>Fusobacteriia</taxon>
        <taxon>Fusobacteriales</taxon>
        <taxon>Fusobacteriaceae</taxon>
        <taxon>Psychrilyobacter</taxon>
    </lineage>
</organism>
<dbReference type="Gene3D" id="2.40.230.20">
    <property type="entry name" value="Nucleoside-specific channel-forming protein, Tsx-like"/>
    <property type="match status" value="1"/>
</dbReference>
<protein>
    <recommendedName>
        <fullName evidence="9">Nucleoside-specific channel-forming protein</fullName>
    </recommendedName>
</protein>
<keyword evidence="5" id="KW-0998">Cell outer membrane</keyword>
<evidence type="ECO:0008006" key="9">
    <source>
        <dbReference type="Google" id="ProtNLM"/>
    </source>
</evidence>
<feature type="signal peptide" evidence="6">
    <location>
        <begin position="1"/>
        <end position="19"/>
    </location>
</feature>
<keyword evidence="3 6" id="KW-0732">Signal</keyword>
<keyword evidence="8" id="KW-1185">Reference proteome</keyword>
<name>A0ABX9KDE0_9FUSO</name>
<evidence type="ECO:0000256" key="3">
    <source>
        <dbReference type="ARBA" id="ARBA00022729"/>
    </source>
</evidence>
<evidence type="ECO:0000256" key="4">
    <source>
        <dbReference type="ARBA" id="ARBA00023136"/>
    </source>
</evidence>
<proteinExistence type="inferred from homology"/>
<feature type="chain" id="PRO_5047349557" description="Nucleoside-specific channel-forming protein" evidence="6">
    <location>
        <begin position="20"/>
        <end position="277"/>
    </location>
</feature>
<comment type="similarity">
    <text evidence="2">Belongs to the nucleoside-specific channel-forming outer membrane porin (Tsx) (TC 1.B.10) family.</text>
</comment>
<accession>A0ABX9KDE0</accession>
<dbReference type="Proteomes" id="UP000263486">
    <property type="component" value="Unassembled WGS sequence"/>
</dbReference>
<dbReference type="Pfam" id="PF03502">
    <property type="entry name" value="Channel_Tsx"/>
    <property type="match status" value="1"/>
</dbReference>
<evidence type="ECO:0000256" key="6">
    <source>
        <dbReference type="SAM" id="SignalP"/>
    </source>
</evidence>
<dbReference type="InterPro" id="IPR003055">
    <property type="entry name" value="Channel_Tsx"/>
</dbReference>
<comment type="subcellular location">
    <subcellularLocation>
        <location evidence="1">Cell outer membrane</location>
    </subcellularLocation>
</comment>
<evidence type="ECO:0000256" key="2">
    <source>
        <dbReference type="ARBA" id="ARBA00008728"/>
    </source>
</evidence>